<dbReference type="PANTHER" id="PTHR46796:SF15">
    <property type="entry name" value="BLL1074 PROTEIN"/>
    <property type="match status" value="1"/>
</dbReference>
<dbReference type="AlphaFoldDB" id="A0A7H0HEB9"/>
<dbReference type="EMBL" id="CP060790">
    <property type="protein sequence ID" value="QNP58885.1"/>
    <property type="molecule type" value="Genomic_DNA"/>
</dbReference>
<dbReference type="InterPro" id="IPR009057">
    <property type="entry name" value="Homeodomain-like_sf"/>
</dbReference>
<evidence type="ECO:0000313" key="6">
    <source>
        <dbReference type="Proteomes" id="UP000516057"/>
    </source>
</evidence>
<evidence type="ECO:0000256" key="2">
    <source>
        <dbReference type="ARBA" id="ARBA00023125"/>
    </source>
</evidence>
<dbReference type="PROSITE" id="PS01124">
    <property type="entry name" value="HTH_ARAC_FAMILY_2"/>
    <property type="match status" value="1"/>
</dbReference>
<dbReference type="GO" id="GO:0043565">
    <property type="term" value="F:sequence-specific DNA binding"/>
    <property type="evidence" value="ECO:0007669"/>
    <property type="project" value="InterPro"/>
</dbReference>
<dbReference type="InterPro" id="IPR046532">
    <property type="entry name" value="DUF6597"/>
</dbReference>
<dbReference type="SMART" id="SM00342">
    <property type="entry name" value="HTH_ARAC"/>
    <property type="match status" value="1"/>
</dbReference>
<dbReference type="Pfam" id="PF20240">
    <property type="entry name" value="DUF6597"/>
    <property type="match status" value="1"/>
</dbReference>
<dbReference type="RefSeq" id="WP_187735870.1">
    <property type="nucleotide sequence ID" value="NZ_CP060790.1"/>
</dbReference>
<accession>A0A7H0HEB9</accession>
<evidence type="ECO:0000256" key="3">
    <source>
        <dbReference type="ARBA" id="ARBA00023163"/>
    </source>
</evidence>
<keyword evidence="3" id="KW-0804">Transcription</keyword>
<reference evidence="5 6" key="1">
    <citation type="submission" date="2020-08" db="EMBL/GenBank/DDBJ databases">
        <title>Genome sequence of Acidovorax monticola KACC 19171T.</title>
        <authorList>
            <person name="Hyun D.-W."/>
            <person name="Bae J.-W."/>
        </authorList>
    </citation>
    <scope>NUCLEOTIDE SEQUENCE [LARGE SCALE GENOMIC DNA]</scope>
    <source>
        <strain evidence="5 6">KACC 19171</strain>
    </source>
</reference>
<keyword evidence="1" id="KW-0805">Transcription regulation</keyword>
<dbReference type="Pfam" id="PF12833">
    <property type="entry name" value="HTH_18"/>
    <property type="match status" value="1"/>
</dbReference>
<gene>
    <name evidence="5" type="ORF">H9L24_18475</name>
</gene>
<dbReference type="InterPro" id="IPR050204">
    <property type="entry name" value="AraC_XylS_family_regulators"/>
</dbReference>
<dbReference type="InterPro" id="IPR018060">
    <property type="entry name" value="HTH_AraC"/>
</dbReference>
<dbReference type="SUPFAM" id="SSF46689">
    <property type="entry name" value="Homeodomain-like"/>
    <property type="match status" value="1"/>
</dbReference>
<name>A0A7H0HEB9_9BURK</name>
<dbReference type="GO" id="GO:0003700">
    <property type="term" value="F:DNA-binding transcription factor activity"/>
    <property type="evidence" value="ECO:0007669"/>
    <property type="project" value="InterPro"/>
</dbReference>
<dbReference type="KEGG" id="amon:H9L24_18475"/>
<organism evidence="5 6">
    <name type="scientific">Paenacidovorax monticola</name>
    <dbReference type="NCBI Taxonomy" id="1926868"/>
    <lineage>
        <taxon>Bacteria</taxon>
        <taxon>Pseudomonadati</taxon>
        <taxon>Pseudomonadota</taxon>
        <taxon>Betaproteobacteria</taxon>
        <taxon>Burkholderiales</taxon>
        <taxon>Comamonadaceae</taxon>
        <taxon>Paenacidovorax</taxon>
    </lineage>
</organism>
<evidence type="ECO:0000313" key="5">
    <source>
        <dbReference type="EMBL" id="QNP58885.1"/>
    </source>
</evidence>
<keyword evidence="2" id="KW-0238">DNA-binding</keyword>
<evidence type="ECO:0000256" key="1">
    <source>
        <dbReference type="ARBA" id="ARBA00023015"/>
    </source>
</evidence>
<proteinExistence type="predicted"/>
<keyword evidence="6" id="KW-1185">Reference proteome</keyword>
<evidence type="ECO:0000259" key="4">
    <source>
        <dbReference type="PROSITE" id="PS01124"/>
    </source>
</evidence>
<dbReference type="InterPro" id="IPR018062">
    <property type="entry name" value="HTH_AraC-typ_CS"/>
</dbReference>
<dbReference type="PROSITE" id="PS00041">
    <property type="entry name" value="HTH_ARAC_FAMILY_1"/>
    <property type="match status" value="1"/>
</dbReference>
<dbReference type="PANTHER" id="PTHR46796">
    <property type="entry name" value="HTH-TYPE TRANSCRIPTIONAL ACTIVATOR RHAS-RELATED"/>
    <property type="match status" value="1"/>
</dbReference>
<feature type="domain" description="HTH araC/xylS-type" evidence="4">
    <location>
        <begin position="188"/>
        <end position="267"/>
    </location>
</feature>
<protein>
    <submittedName>
        <fullName evidence="5">Helix-turn-helix transcriptional regulator</fullName>
    </submittedName>
</protein>
<dbReference type="Proteomes" id="UP000516057">
    <property type="component" value="Chromosome"/>
</dbReference>
<dbReference type="Gene3D" id="1.10.10.60">
    <property type="entry name" value="Homeodomain-like"/>
    <property type="match status" value="1"/>
</dbReference>
<sequence>MEQHASALQAPPPALADCVRAYIWRNLAALPATVPRDTRVPASPYPGFLWLVRGAVHLHECGGQAADQWLPRLAISGAHRHAYHSTSEPGGEFFCVAFQPGALALLTGQDLQPLTDRVADARDWLPPGPERTDWLDWLEAVHAAPGHGARVALCEAFLAPRWADVARAHPAWLKVLHARWERGARHALAQALGWTPRHLRRRAHAFTGLRPGEVERMLRAEDAMLAMRDADASVLEAALAHGYADQAHFSREARMLFERAPSALRSHVHREQPDADWLLRR</sequence>